<evidence type="ECO:0000313" key="2">
    <source>
        <dbReference type="Proteomes" id="UP001180825"/>
    </source>
</evidence>
<sequence>MATLNTPTITLGATAAGKRDVTVAGTMTFDASDVGKTYRLEIELYGEDLAGDQLPASDGGSDDLISTYMWPVGGLLIRPYKAVTVLAAGNVSYSEKRAIDTGKLDEDSGTVVVGWADINTPIIMPRADEVYARVTLGASPTTKRSATQAGFGV</sequence>
<evidence type="ECO:0000313" key="1">
    <source>
        <dbReference type="EMBL" id="MDR7333952.1"/>
    </source>
</evidence>
<protein>
    <submittedName>
        <fullName evidence="1">Uncharacterized protein</fullName>
    </submittedName>
</protein>
<organism evidence="1 2">
    <name type="scientific">Roseateles asaccharophilus</name>
    <dbReference type="NCBI Taxonomy" id="582607"/>
    <lineage>
        <taxon>Bacteria</taxon>
        <taxon>Pseudomonadati</taxon>
        <taxon>Pseudomonadota</taxon>
        <taxon>Betaproteobacteria</taxon>
        <taxon>Burkholderiales</taxon>
        <taxon>Sphaerotilaceae</taxon>
        <taxon>Roseateles</taxon>
    </lineage>
</organism>
<name>A0ABU2A9S6_9BURK</name>
<gene>
    <name evidence="1" type="ORF">J2X21_003104</name>
</gene>
<dbReference type="RefSeq" id="WP_310330098.1">
    <property type="nucleotide sequence ID" value="NZ_JAVDXV010000006.1"/>
</dbReference>
<keyword evidence="2" id="KW-1185">Reference proteome</keyword>
<comment type="caution">
    <text evidence="1">The sequence shown here is derived from an EMBL/GenBank/DDBJ whole genome shotgun (WGS) entry which is preliminary data.</text>
</comment>
<accession>A0ABU2A9S6</accession>
<proteinExistence type="predicted"/>
<dbReference type="Proteomes" id="UP001180825">
    <property type="component" value="Unassembled WGS sequence"/>
</dbReference>
<reference evidence="1 2" key="1">
    <citation type="submission" date="2023-07" db="EMBL/GenBank/DDBJ databases">
        <title>Sorghum-associated microbial communities from plants grown in Nebraska, USA.</title>
        <authorList>
            <person name="Schachtman D."/>
        </authorList>
    </citation>
    <scope>NUCLEOTIDE SEQUENCE [LARGE SCALE GENOMIC DNA]</scope>
    <source>
        <strain evidence="1 2">BE316</strain>
    </source>
</reference>
<dbReference type="EMBL" id="JAVDXV010000006">
    <property type="protein sequence ID" value="MDR7333952.1"/>
    <property type="molecule type" value="Genomic_DNA"/>
</dbReference>